<feature type="domain" description="CTCHY-type" evidence="7">
    <location>
        <begin position="40"/>
        <end position="104"/>
    </location>
</feature>
<dbReference type="GO" id="GO:0008270">
    <property type="term" value="F:zinc ion binding"/>
    <property type="evidence" value="ECO:0007669"/>
    <property type="project" value="UniProtKB-KW"/>
</dbReference>
<dbReference type="GO" id="GO:0006511">
    <property type="term" value="P:ubiquitin-dependent protein catabolic process"/>
    <property type="evidence" value="ECO:0007669"/>
    <property type="project" value="TreeGrafter"/>
</dbReference>
<reference evidence="8 9" key="1">
    <citation type="journal article" date="2020" name="Mol. Plant">
        <title>The Chromosome-Based Rubber Tree Genome Provides New Insights into Spurge Genome Evolution and Rubber Biosynthesis.</title>
        <authorList>
            <person name="Liu J."/>
            <person name="Shi C."/>
            <person name="Shi C.C."/>
            <person name="Li W."/>
            <person name="Zhang Q.J."/>
            <person name="Zhang Y."/>
            <person name="Li K."/>
            <person name="Lu H.F."/>
            <person name="Shi C."/>
            <person name="Zhu S.T."/>
            <person name="Xiao Z.Y."/>
            <person name="Nan H."/>
            <person name="Yue Y."/>
            <person name="Zhu X.G."/>
            <person name="Wu Y."/>
            <person name="Hong X.N."/>
            <person name="Fan G.Y."/>
            <person name="Tong Y."/>
            <person name="Zhang D."/>
            <person name="Mao C.L."/>
            <person name="Liu Y.L."/>
            <person name="Hao S.J."/>
            <person name="Liu W.Q."/>
            <person name="Lv M.Q."/>
            <person name="Zhang H.B."/>
            <person name="Liu Y."/>
            <person name="Hu-Tang G.R."/>
            <person name="Wang J.P."/>
            <person name="Wang J.H."/>
            <person name="Sun Y.H."/>
            <person name="Ni S.B."/>
            <person name="Chen W.B."/>
            <person name="Zhang X.C."/>
            <person name="Jiao Y.N."/>
            <person name="Eichler E.E."/>
            <person name="Li G.H."/>
            <person name="Liu X."/>
            <person name="Gao L.Z."/>
        </authorList>
    </citation>
    <scope>NUCLEOTIDE SEQUENCE [LARGE SCALE GENOMIC DNA]</scope>
    <source>
        <strain evidence="9">cv. GT1</strain>
        <tissue evidence="8">Leaf</tissue>
    </source>
</reference>
<evidence type="ECO:0000313" key="9">
    <source>
        <dbReference type="Proteomes" id="UP000467840"/>
    </source>
</evidence>
<accession>A0A6A6MRP2</accession>
<dbReference type="InterPro" id="IPR008913">
    <property type="entry name" value="Znf_CHY"/>
</dbReference>
<dbReference type="InterPro" id="IPR037274">
    <property type="entry name" value="Znf_CHY_sf"/>
</dbReference>
<feature type="region of interest" description="Disordered" evidence="5">
    <location>
        <begin position="340"/>
        <end position="370"/>
    </location>
</feature>
<gene>
    <name evidence="8" type="ORF">GH714_037311</name>
</gene>
<dbReference type="PANTHER" id="PTHR21319:SF12">
    <property type="entry name" value="ZINC FINGER (C3HC4-TYPE RING FINGER) FAMILY PROTEIN"/>
    <property type="match status" value="1"/>
</dbReference>
<evidence type="ECO:0000256" key="2">
    <source>
        <dbReference type="ARBA" id="ARBA00022771"/>
    </source>
</evidence>
<dbReference type="SUPFAM" id="SSF161245">
    <property type="entry name" value="Zinc hairpin stack"/>
    <property type="match status" value="1"/>
</dbReference>
<evidence type="ECO:0000256" key="5">
    <source>
        <dbReference type="SAM" id="MobiDB-lite"/>
    </source>
</evidence>
<dbReference type="Proteomes" id="UP000467840">
    <property type="component" value="Chromosome 15"/>
</dbReference>
<dbReference type="GO" id="GO:0016567">
    <property type="term" value="P:protein ubiquitination"/>
    <property type="evidence" value="ECO:0007669"/>
    <property type="project" value="TreeGrafter"/>
</dbReference>
<dbReference type="EMBL" id="JAAGAX010000005">
    <property type="protein sequence ID" value="KAF2314956.1"/>
    <property type="molecule type" value="Genomic_DNA"/>
</dbReference>
<keyword evidence="1" id="KW-0479">Metal-binding</keyword>
<dbReference type="SUPFAM" id="SSF161219">
    <property type="entry name" value="CHY zinc finger-like"/>
    <property type="match status" value="1"/>
</dbReference>
<organism evidence="8 9">
    <name type="scientific">Hevea brasiliensis</name>
    <name type="common">Para rubber tree</name>
    <name type="synonym">Siphonia brasiliensis</name>
    <dbReference type="NCBI Taxonomy" id="3981"/>
    <lineage>
        <taxon>Eukaryota</taxon>
        <taxon>Viridiplantae</taxon>
        <taxon>Streptophyta</taxon>
        <taxon>Embryophyta</taxon>
        <taxon>Tracheophyta</taxon>
        <taxon>Spermatophyta</taxon>
        <taxon>Magnoliopsida</taxon>
        <taxon>eudicotyledons</taxon>
        <taxon>Gunneridae</taxon>
        <taxon>Pentapetalae</taxon>
        <taxon>rosids</taxon>
        <taxon>fabids</taxon>
        <taxon>Malpighiales</taxon>
        <taxon>Euphorbiaceae</taxon>
        <taxon>Crotonoideae</taxon>
        <taxon>Micrandreae</taxon>
        <taxon>Hevea</taxon>
    </lineage>
</organism>
<dbReference type="PROSITE" id="PS51270">
    <property type="entry name" value="ZF_CTCHY"/>
    <property type="match status" value="1"/>
</dbReference>
<keyword evidence="2 4" id="KW-0863">Zinc-finger</keyword>
<evidence type="ECO:0000256" key="3">
    <source>
        <dbReference type="ARBA" id="ARBA00022833"/>
    </source>
</evidence>
<dbReference type="AlphaFoldDB" id="A0A6A6MRP2"/>
<evidence type="ECO:0000259" key="7">
    <source>
        <dbReference type="PROSITE" id="PS51270"/>
    </source>
</evidence>
<keyword evidence="3" id="KW-0862">Zinc</keyword>
<evidence type="ECO:0000256" key="1">
    <source>
        <dbReference type="ARBA" id="ARBA00022723"/>
    </source>
</evidence>
<comment type="caution">
    <text evidence="8">The sequence shown here is derived from an EMBL/GenBank/DDBJ whole genome shotgun (WGS) entry which is preliminary data.</text>
</comment>
<evidence type="ECO:0000259" key="6">
    <source>
        <dbReference type="PROSITE" id="PS51266"/>
    </source>
</evidence>
<dbReference type="InterPro" id="IPR017921">
    <property type="entry name" value="Znf_CTCHY"/>
</dbReference>
<evidence type="ECO:0000313" key="8">
    <source>
        <dbReference type="EMBL" id="KAF2314956.1"/>
    </source>
</evidence>
<evidence type="ECO:0000256" key="4">
    <source>
        <dbReference type="PROSITE-ProRule" id="PRU00601"/>
    </source>
</evidence>
<feature type="domain" description="CHY-type" evidence="6">
    <location>
        <begin position="1"/>
        <end position="38"/>
    </location>
</feature>
<dbReference type="PANTHER" id="PTHR21319">
    <property type="entry name" value="RING FINGER AND CHY ZINC FINGER DOMAIN-CONTAINING PROTEIN 1"/>
    <property type="match status" value="1"/>
</dbReference>
<dbReference type="GO" id="GO:0061630">
    <property type="term" value="F:ubiquitin protein ligase activity"/>
    <property type="evidence" value="ECO:0007669"/>
    <property type="project" value="TreeGrafter"/>
</dbReference>
<dbReference type="PROSITE" id="PS51266">
    <property type="entry name" value="ZF_CHY"/>
    <property type="match status" value="1"/>
</dbReference>
<sequence length="521" mass="58659">MSNPDDRHEIVRHDIKQVICSLCNIEQEVAQICSNCGVKMGEYYCDICKFYDDDTTKGQFHCEGCGICRVGGKDNFFHCEKCGSCYRVELQNNHSCIENSMKNHCPICYENSSTRYRCPICSKTVLKVSHYWRMLDQEIEAIQMPEEYRMSEENNGSVESKLDDSGFGDGYSDLLIWESPAVVSIDDLIASSDSGLNFQALGVPPLPKASSLSASFYAFGLQIFAFSSQILPLNFNKTSSFLNQNRNAVCGKHKEEILRQLRELARLEPDSICENPESKAISLFQPSAAGLNVHEQDICTGFEPDAKPIPFPVYEENVFHWISDTGEAGNQVCDPSPLLRSKESSVLPDKQPNIGGSVNRANGREEEEPQFPLSTRMISVFSKVGSHELNSQERDSAISRYKEKKKTRRFDYSYQSEDFPQALATLTLDNLNNQSFVVDSGATSHMIKDLDNLSSIKPYNGNDVIYVGNLLENQIEEQVTDHLLIENQQQLEDQVADHSLIAPTPWMMTLQTTCLTILHQI</sequence>
<dbReference type="GO" id="GO:0005634">
    <property type="term" value="C:nucleus"/>
    <property type="evidence" value="ECO:0007669"/>
    <property type="project" value="TreeGrafter"/>
</dbReference>
<name>A0A6A6MRP2_HEVBR</name>
<dbReference type="InterPro" id="IPR037275">
    <property type="entry name" value="Znf_CTCHY_sf"/>
</dbReference>
<proteinExistence type="predicted"/>
<keyword evidence="9" id="KW-1185">Reference proteome</keyword>
<protein>
    <submittedName>
        <fullName evidence="8">Uncharacterized protein</fullName>
    </submittedName>
</protein>